<organism evidence="2 3">
    <name type="scientific">Pinctada imbricata</name>
    <name type="common">Atlantic pearl-oyster</name>
    <name type="synonym">Pinctada martensii</name>
    <dbReference type="NCBI Taxonomy" id="66713"/>
    <lineage>
        <taxon>Eukaryota</taxon>
        <taxon>Metazoa</taxon>
        <taxon>Spiralia</taxon>
        <taxon>Lophotrochozoa</taxon>
        <taxon>Mollusca</taxon>
        <taxon>Bivalvia</taxon>
        <taxon>Autobranchia</taxon>
        <taxon>Pteriomorphia</taxon>
        <taxon>Pterioida</taxon>
        <taxon>Pterioidea</taxon>
        <taxon>Pteriidae</taxon>
        <taxon>Pinctada</taxon>
    </lineage>
</organism>
<feature type="region of interest" description="Disordered" evidence="1">
    <location>
        <begin position="65"/>
        <end position="86"/>
    </location>
</feature>
<protein>
    <submittedName>
        <fullName evidence="2">Uncharacterized protein</fullName>
    </submittedName>
</protein>
<reference evidence="2" key="1">
    <citation type="submission" date="2019-08" db="EMBL/GenBank/DDBJ databases">
        <title>The improved chromosome-level genome for the pearl oyster Pinctada fucata martensii using PacBio sequencing and Hi-C.</title>
        <authorList>
            <person name="Zheng Z."/>
        </authorList>
    </citation>
    <scope>NUCLEOTIDE SEQUENCE</scope>
    <source>
        <strain evidence="2">ZZ-2019</strain>
        <tissue evidence="2">Adductor muscle</tissue>
    </source>
</reference>
<evidence type="ECO:0000313" key="3">
    <source>
        <dbReference type="Proteomes" id="UP001186944"/>
    </source>
</evidence>
<accession>A0AA89BR70</accession>
<gene>
    <name evidence="2" type="ORF">FSP39_016767</name>
</gene>
<comment type="caution">
    <text evidence="2">The sequence shown here is derived from an EMBL/GenBank/DDBJ whole genome shotgun (WGS) entry which is preliminary data.</text>
</comment>
<evidence type="ECO:0000256" key="1">
    <source>
        <dbReference type="SAM" id="MobiDB-lite"/>
    </source>
</evidence>
<dbReference type="AlphaFoldDB" id="A0AA89BR70"/>
<proteinExistence type="predicted"/>
<keyword evidence="3" id="KW-1185">Reference proteome</keyword>
<dbReference type="Proteomes" id="UP001186944">
    <property type="component" value="Unassembled WGS sequence"/>
</dbReference>
<evidence type="ECO:0000313" key="2">
    <source>
        <dbReference type="EMBL" id="KAK3091046.1"/>
    </source>
</evidence>
<dbReference type="EMBL" id="VSWD01000010">
    <property type="protein sequence ID" value="KAK3091046.1"/>
    <property type="molecule type" value="Genomic_DNA"/>
</dbReference>
<sequence>MENFKIDGEQYKMDIQNENGECSRLTDPIDLDNKMRVVYRKRVESAQQFRHSVCLGDIDYGSKDYSKNESVPKCQEPPKPSLSGMDAAMERLRSEMVSID</sequence>
<name>A0AA89BR70_PINIB</name>